<dbReference type="Proteomes" id="UP000319769">
    <property type="component" value="Unassembled WGS sequence"/>
</dbReference>
<proteinExistence type="predicted"/>
<evidence type="ECO:0000313" key="3">
    <source>
        <dbReference type="Proteomes" id="UP000319769"/>
    </source>
</evidence>
<evidence type="ECO:0000259" key="1">
    <source>
        <dbReference type="Pfam" id="PF00296"/>
    </source>
</evidence>
<gene>
    <name evidence="2" type="ORF">FPZ12_007770</name>
</gene>
<protein>
    <submittedName>
        <fullName evidence="2">LLM class flavin-dependent oxidoreductase</fullName>
    </submittedName>
</protein>
<organism evidence="2 3">
    <name type="scientific">Amycolatopsis acidicola</name>
    <dbReference type="NCBI Taxonomy" id="2596893"/>
    <lineage>
        <taxon>Bacteria</taxon>
        <taxon>Bacillati</taxon>
        <taxon>Actinomycetota</taxon>
        <taxon>Actinomycetes</taxon>
        <taxon>Pseudonocardiales</taxon>
        <taxon>Pseudonocardiaceae</taxon>
        <taxon>Amycolatopsis</taxon>
    </lineage>
</organism>
<dbReference type="GO" id="GO:0016705">
    <property type="term" value="F:oxidoreductase activity, acting on paired donors, with incorporation or reduction of molecular oxygen"/>
    <property type="evidence" value="ECO:0007669"/>
    <property type="project" value="InterPro"/>
</dbReference>
<comment type="caution">
    <text evidence="2">The sequence shown here is derived from an EMBL/GenBank/DDBJ whole genome shotgun (WGS) entry which is preliminary data.</text>
</comment>
<dbReference type="InterPro" id="IPR050564">
    <property type="entry name" value="F420-G6PD/mer"/>
</dbReference>
<dbReference type="InterPro" id="IPR036661">
    <property type="entry name" value="Luciferase-like_sf"/>
</dbReference>
<dbReference type="PANTHER" id="PTHR43244">
    <property type="match status" value="1"/>
</dbReference>
<name>A0A5N0VGF8_9PSEU</name>
<reference evidence="2" key="1">
    <citation type="submission" date="2019-09" db="EMBL/GenBank/DDBJ databases">
        <authorList>
            <person name="Teo W.F.A."/>
            <person name="Duangmal K."/>
        </authorList>
    </citation>
    <scope>NUCLEOTIDE SEQUENCE [LARGE SCALE GENOMIC DNA]</scope>
    <source>
        <strain evidence="2">K81G1</strain>
    </source>
</reference>
<evidence type="ECO:0000313" key="2">
    <source>
        <dbReference type="EMBL" id="KAA9164524.1"/>
    </source>
</evidence>
<dbReference type="EMBL" id="VMNW02000007">
    <property type="protein sequence ID" value="KAA9164524.1"/>
    <property type="molecule type" value="Genomic_DNA"/>
</dbReference>
<dbReference type="Gene3D" id="3.20.20.30">
    <property type="entry name" value="Luciferase-like domain"/>
    <property type="match status" value="1"/>
</dbReference>
<dbReference type="OrthoDB" id="3284378at2"/>
<dbReference type="CDD" id="cd01097">
    <property type="entry name" value="Tetrahydromethanopterin_reductase"/>
    <property type="match status" value="1"/>
</dbReference>
<accession>A0A5N0VGF8</accession>
<keyword evidence="3" id="KW-1185">Reference proteome</keyword>
<dbReference type="SUPFAM" id="SSF51679">
    <property type="entry name" value="Bacterial luciferase-like"/>
    <property type="match status" value="1"/>
</dbReference>
<dbReference type="AlphaFoldDB" id="A0A5N0VGF8"/>
<dbReference type="Pfam" id="PF00296">
    <property type="entry name" value="Bac_luciferase"/>
    <property type="match status" value="1"/>
</dbReference>
<feature type="domain" description="Luciferase-like" evidence="1">
    <location>
        <begin position="12"/>
        <end position="306"/>
    </location>
</feature>
<dbReference type="PANTHER" id="PTHR43244:SF2">
    <property type="entry name" value="CONSERVED HYPOTHETICAL ALANINE AND PROLINE-RICH PROTEIN"/>
    <property type="match status" value="1"/>
</dbReference>
<dbReference type="InterPro" id="IPR011251">
    <property type="entry name" value="Luciferase-like_dom"/>
</dbReference>
<sequence>MRMYGLTAFSSGTGPERYQRLADLAARAEEAGFDAVWTNELYDRSVTVPLAVLAGATSRVRLGTNIAYGVGRTPLVWAAEARDLDELSGGRLILGLGNGTPRMMEDWHGVSGEAPAARMQELVTVLRKLWRLHEGPVEHEGRFYRVRLKPTSDTPPPVREHLPIWTAGVNPLMLRVAGRVSDGLVGHPMFTSAYVDEFVRPGLAAGLADSGRAAGDVKLMGILMCAVDADEEAARRRLAYAVAQYAASRVYDRLFALHGWTDAQGRIREAAKNRDPGAMAAAVPDEAIDAVGVACRPGELKDRVAVHARDYDHLNLVSVPWGLKPDEAEEATVSILEGMR</sequence>